<evidence type="ECO:0000313" key="1">
    <source>
        <dbReference type="EMBL" id="MDT0271072.1"/>
    </source>
</evidence>
<dbReference type="Proteomes" id="UP001183410">
    <property type="component" value="Unassembled WGS sequence"/>
</dbReference>
<dbReference type="SUPFAM" id="SSF101898">
    <property type="entry name" value="NHL repeat"/>
    <property type="match status" value="1"/>
</dbReference>
<accession>A0ABU2K1Y2</accession>
<proteinExistence type="predicted"/>
<name>A0ABU2K1Y2_9ACTN</name>
<comment type="caution">
    <text evidence="1">The sequence shown here is derived from an EMBL/GenBank/DDBJ whole genome shotgun (WGS) entry which is preliminary data.</text>
</comment>
<dbReference type="EMBL" id="JAVREO010000213">
    <property type="protein sequence ID" value="MDT0271072.1"/>
    <property type="molecule type" value="Genomic_DNA"/>
</dbReference>
<organism evidence="1 2">
    <name type="scientific">Streptomyces chisholmiae</name>
    <dbReference type="NCBI Taxonomy" id="3075540"/>
    <lineage>
        <taxon>Bacteria</taxon>
        <taxon>Bacillati</taxon>
        <taxon>Actinomycetota</taxon>
        <taxon>Actinomycetes</taxon>
        <taxon>Kitasatosporales</taxon>
        <taxon>Streptomycetaceae</taxon>
        <taxon>Streptomyces</taxon>
    </lineage>
</organism>
<dbReference type="RefSeq" id="WP_394814664.1">
    <property type="nucleotide sequence ID" value="NZ_JAVREO010000213.1"/>
</dbReference>
<feature type="non-terminal residue" evidence="1">
    <location>
        <position position="142"/>
    </location>
</feature>
<gene>
    <name evidence="1" type="ORF">RM844_32865</name>
</gene>
<keyword evidence="2" id="KW-1185">Reference proteome</keyword>
<reference evidence="2" key="1">
    <citation type="submission" date="2023-07" db="EMBL/GenBank/DDBJ databases">
        <title>30 novel species of actinomycetes from the DSMZ collection.</title>
        <authorList>
            <person name="Nouioui I."/>
        </authorList>
    </citation>
    <scope>NUCLEOTIDE SEQUENCE [LARGE SCALE GENOMIC DNA]</scope>
    <source>
        <strain evidence="2">DSM 44915</strain>
    </source>
</reference>
<evidence type="ECO:0000313" key="2">
    <source>
        <dbReference type="Proteomes" id="UP001183410"/>
    </source>
</evidence>
<sequence length="142" mass="14744">MRIDTRSFTEESRTDLKAEILSIADGEGARWVVTRNQKPANGLPDTFVKRIGADGTVTSKLLPFGTDPVGAIVAGGGNVWIPVRDGVLRVDPATASVVEHVGLAPSDARGVVVSRGVAWATDGDTVRVLDANGAGAQEPVQG</sequence>
<protein>
    <submittedName>
        <fullName evidence="1">Uncharacterized protein</fullName>
    </submittedName>
</protein>